<evidence type="ECO:0000256" key="1">
    <source>
        <dbReference type="PROSITE-ProRule" id="PRU00409"/>
    </source>
</evidence>
<dbReference type="RefSeq" id="WP_139606033.1">
    <property type="nucleotide sequence ID" value="NZ_VDCQ01000058.1"/>
</dbReference>
<feature type="domain" description="ATP-grasp" evidence="2">
    <location>
        <begin position="16"/>
        <end position="242"/>
    </location>
</feature>
<dbReference type="AlphaFoldDB" id="A0A5C4T2I0"/>
<evidence type="ECO:0000313" key="3">
    <source>
        <dbReference type="EMBL" id="TNJ62487.1"/>
    </source>
</evidence>
<reference evidence="3 4" key="1">
    <citation type="submission" date="2019-05" db="EMBL/GenBank/DDBJ databases">
        <title>We sequenced the genome of Paenibacillus hemerocallicola KCTC 33185 for further insight into its adaptation and study the phylogeny of Paenibacillus.</title>
        <authorList>
            <person name="Narsing Rao M.P."/>
        </authorList>
    </citation>
    <scope>NUCLEOTIDE SEQUENCE [LARGE SCALE GENOMIC DNA]</scope>
    <source>
        <strain evidence="3 4">KCTC 33185</strain>
    </source>
</reference>
<protein>
    <recommendedName>
        <fullName evidence="2">ATP-grasp domain-containing protein</fullName>
    </recommendedName>
</protein>
<dbReference type="EMBL" id="VDCQ01000058">
    <property type="protein sequence ID" value="TNJ62487.1"/>
    <property type="molecule type" value="Genomic_DNA"/>
</dbReference>
<evidence type="ECO:0000313" key="4">
    <source>
        <dbReference type="Proteomes" id="UP000307943"/>
    </source>
</evidence>
<dbReference type="GO" id="GO:0005524">
    <property type="term" value="F:ATP binding"/>
    <property type="evidence" value="ECO:0007669"/>
    <property type="project" value="UniProtKB-UniRule"/>
</dbReference>
<gene>
    <name evidence="3" type="ORF">FE784_30435</name>
</gene>
<proteinExistence type="predicted"/>
<dbReference type="Pfam" id="PF14398">
    <property type="entry name" value="ATPgrasp_YheCD"/>
    <property type="match status" value="1"/>
</dbReference>
<dbReference type="Gene3D" id="3.30.470.20">
    <property type="entry name" value="ATP-grasp fold, B domain"/>
    <property type="match status" value="1"/>
</dbReference>
<sequence>MSYNRDKLTKYSLLAKSPVLFSALPKTRSMTKRHFRSLIKRYDKVIVKPSGGSGGVGVISVSSKGRKRFKIHHGTKKKTISGLSPAYSYIRRKTKGASYIAQRKIALARVNGRPFDARVMVQRKKGSGWVLTGKLAKIAGAGYIITNIARSKGEVVPLSAAIRKSDIHGASVSRIQSRMDRIALRTAEQLRKYYRIRTLGLDAGIDRNGKVWIIEANFSPSKSLFLKLRDKSMYKRIVGFHKKRS</sequence>
<keyword evidence="1" id="KW-0067">ATP-binding</keyword>
<name>A0A5C4T2I0_9BACL</name>
<dbReference type="GO" id="GO:0046872">
    <property type="term" value="F:metal ion binding"/>
    <property type="evidence" value="ECO:0007669"/>
    <property type="project" value="InterPro"/>
</dbReference>
<dbReference type="Proteomes" id="UP000307943">
    <property type="component" value="Unassembled WGS sequence"/>
</dbReference>
<dbReference type="InterPro" id="IPR026838">
    <property type="entry name" value="YheC/D"/>
</dbReference>
<organism evidence="3 4">
    <name type="scientific">Paenibacillus hemerocallicola</name>
    <dbReference type="NCBI Taxonomy" id="1172614"/>
    <lineage>
        <taxon>Bacteria</taxon>
        <taxon>Bacillati</taxon>
        <taxon>Bacillota</taxon>
        <taxon>Bacilli</taxon>
        <taxon>Bacillales</taxon>
        <taxon>Paenibacillaceae</taxon>
        <taxon>Paenibacillus</taxon>
    </lineage>
</organism>
<dbReference type="OrthoDB" id="7869153at2"/>
<keyword evidence="1" id="KW-0547">Nucleotide-binding</keyword>
<keyword evidence="4" id="KW-1185">Reference proteome</keyword>
<dbReference type="PROSITE" id="PS50975">
    <property type="entry name" value="ATP_GRASP"/>
    <property type="match status" value="1"/>
</dbReference>
<dbReference type="SUPFAM" id="SSF56059">
    <property type="entry name" value="Glutathione synthetase ATP-binding domain-like"/>
    <property type="match status" value="1"/>
</dbReference>
<dbReference type="InterPro" id="IPR011761">
    <property type="entry name" value="ATP-grasp"/>
</dbReference>
<evidence type="ECO:0000259" key="2">
    <source>
        <dbReference type="PROSITE" id="PS50975"/>
    </source>
</evidence>
<accession>A0A5C4T2I0</accession>
<comment type="caution">
    <text evidence="3">The sequence shown here is derived from an EMBL/GenBank/DDBJ whole genome shotgun (WGS) entry which is preliminary data.</text>
</comment>